<dbReference type="SUPFAM" id="SSF74853">
    <property type="entry name" value="Lamin A/C globular tail domain"/>
    <property type="match status" value="1"/>
</dbReference>
<dbReference type="Gene3D" id="2.60.120.260">
    <property type="entry name" value="Galactose-binding domain-like"/>
    <property type="match status" value="1"/>
</dbReference>
<dbReference type="Pfam" id="PF13290">
    <property type="entry name" value="CHB_HEX_C_1"/>
    <property type="match status" value="1"/>
</dbReference>
<protein>
    <submittedName>
        <fullName evidence="3">CotH protein</fullName>
    </submittedName>
</protein>
<evidence type="ECO:0000313" key="4">
    <source>
        <dbReference type="Proteomes" id="UP000317429"/>
    </source>
</evidence>
<feature type="compositionally biased region" description="Basic and acidic residues" evidence="1">
    <location>
        <begin position="1169"/>
        <end position="1179"/>
    </location>
</feature>
<gene>
    <name evidence="3" type="ORF">Pla175_30580</name>
</gene>
<dbReference type="GO" id="GO:0000272">
    <property type="term" value="P:polysaccharide catabolic process"/>
    <property type="evidence" value="ECO:0007669"/>
    <property type="project" value="InterPro"/>
</dbReference>
<reference evidence="3 4" key="1">
    <citation type="submission" date="2019-02" db="EMBL/GenBank/DDBJ databases">
        <title>Deep-cultivation of Planctomycetes and their phenomic and genomic characterization uncovers novel biology.</title>
        <authorList>
            <person name="Wiegand S."/>
            <person name="Jogler M."/>
            <person name="Boedeker C."/>
            <person name="Pinto D."/>
            <person name="Vollmers J."/>
            <person name="Rivas-Marin E."/>
            <person name="Kohn T."/>
            <person name="Peeters S.H."/>
            <person name="Heuer A."/>
            <person name="Rast P."/>
            <person name="Oberbeckmann S."/>
            <person name="Bunk B."/>
            <person name="Jeske O."/>
            <person name="Meyerdierks A."/>
            <person name="Storesund J.E."/>
            <person name="Kallscheuer N."/>
            <person name="Luecker S."/>
            <person name="Lage O.M."/>
            <person name="Pohl T."/>
            <person name="Merkel B.J."/>
            <person name="Hornburger P."/>
            <person name="Mueller R.-W."/>
            <person name="Bruemmer F."/>
            <person name="Labrenz M."/>
            <person name="Spormann A.M."/>
            <person name="Op den Camp H."/>
            <person name="Overmann J."/>
            <person name="Amann R."/>
            <person name="Jetten M.S.M."/>
            <person name="Mascher T."/>
            <person name="Medema M.H."/>
            <person name="Devos D.P."/>
            <person name="Kaster A.-K."/>
            <person name="Ovreas L."/>
            <person name="Rohde M."/>
            <person name="Galperin M.Y."/>
            <person name="Jogler C."/>
        </authorList>
    </citation>
    <scope>NUCLEOTIDE SEQUENCE [LARGE SCALE GENOMIC DNA]</scope>
    <source>
        <strain evidence="3 4">Pla175</strain>
    </source>
</reference>
<dbReference type="Proteomes" id="UP000317429">
    <property type="component" value="Chromosome"/>
</dbReference>
<dbReference type="AlphaFoldDB" id="A0A518DDV1"/>
<evidence type="ECO:0000259" key="2">
    <source>
        <dbReference type="PROSITE" id="PS51841"/>
    </source>
</evidence>
<dbReference type="Pfam" id="PF08757">
    <property type="entry name" value="CotH"/>
    <property type="match status" value="1"/>
</dbReference>
<accession>A0A518DDV1</accession>
<dbReference type="InterPro" id="IPR001322">
    <property type="entry name" value="Lamin_tail_dom"/>
</dbReference>
<name>A0A518DDV1_9BACT</name>
<dbReference type="KEGG" id="pnd:Pla175_30580"/>
<dbReference type="SUPFAM" id="SSF63446">
    <property type="entry name" value="Type I dockerin domain"/>
    <property type="match status" value="1"/>
</dbReference>
<dbReference type="PROSITE" id="PS00018">
    <property type="entry name" value="EF_HAND_1"/>
    <property type="match status" value="1"/>
</dbReference>
<dbReference type="EMBL" id="CP036291">
    <property type="protein sequence ID" value="QDU89664.1"/>
    <property type="molecule type" value="Genomic_DNA"/>
</dbReference>
<keyword evidence="4" id="KW-1185">Reference proteome</keyword>
<dbReference type="InterPro" id="IPR014867">
    <property type="entry name" value="Spore_coat_CotH_CotH2/3/7"/>
</dbReference>
<sequence length="1203" mass="130195">MLRITEFLASNDGGLNDADGDDSDWIEIYNSGAQPVDLTGLHLTDDPSDLNRWSFPSGHQLDAGAFLVVFASGKDTVLAGDELHTDFKLGADGEYLALVDTDGSTIIDQFSPEFPPQVTDVSYGREMQPAGPTSVVLADGANARGLVPSNGALGVSWTSPGFNDAAWPLAGPTGYGYENNPGNNTNFTDEIATSIPSGTTSLYLRVPFTLNSLTDIGSLSLEMRYDDGFVAYLNGVKIASANEPETLNYASAASASHNDGLAEQFAAFNVDAAIPHLTTGVNVLAIHALNQEDSSDMLIEPRLVSRRSNITNPEAVGYFAQPTPGYGNSNNSILGFAQEPEFDLASGFYESTQFLSIVSGTPGATIVYTTDGSTPAVNGNLNVTNGVLYQSPISVSSTRVIRAAAFFPDFEPSATQTRTYIFVNDVIQQQPSGQAPGPGWPSSNVNGQDIDYGMDPEILALYGNQAVIDSLKSLSTVSITTDLENLFDSQTGIIVNATNRGRDWERPASLEIIYPDGSEAGFQIDAGLRIRGGASRTDNNPKHAFRFYFRSEYGESKLEYPLFGDEGVDKFDVLDFRTAQNYSWSYQGNSQNTFVRDVFSRDLQADLGQPYTRSRYHHLYVNGVYWGIFMTQERIEKYYGESYLGGDEDDYDVVKADPSVTRITEVADGNDLAWRALFDYAQDLADNPVANANNYFTMQGLNPDGSRNPALPVLLDLDNLIDYMAIIFYTGAYDNGISRFFGDNRSNNWFGIRSRENPDQGFQFFMHDAEHSLGANNTDSIDRTGPFNQGNQDNYDHFNPQYLHQDLLASKEYRVAFGDRIRNYFFDDGPMTAGPSMARMQSRVDEVDPAIVAEAARWGDSKREPAFNRNDWLGELSTLLDPQRGYFLTRTGTVLNQLIGDDLYPTIRAPAFSPYGGEIPAGQLLSISAPGLAIYYTTDGSDPRQIGGAISPSAQTYQGAVAIAATTTVKARAYVPASQTWSALTAADFVATVLGDYDSSGQVDQADYVVWSQSFGSTTQLAADGNGDGVVDSADYTVWRDQFSALAALAAMTPEPSAQHAAPAPQLSIATPKLPGALDPPEAGLVAASSATTQILAFGDVPSSAVYRSLPGRSLPGHPRPAATTARSIDAAFSRYDLLAGRLAAARHRDLPTFTPADDASPTGGFERFSADDPDRSTEPLDDSLGLLAEELAHAWRRGRRVE</sequence>
<dbReference type="InterPro" id="IPR059177">
    <property type="entry name" value="GH29D-like_dom"/>
</dbReference>
<feature type="domain" description="LTD" evidence="2">
    <location>
        <begin position="1"/>
        <end position="114"/>
    </location>
</feature>
<dbReference type="InterPro" id="IPR026876">
    <property type="entry name" value="Fn3_assoc_repeat"/>
</dbReference>
<evidence type="ECO:0000313" key="3">
    <source>
        <dbReference type="EMBL" id="QDU89664.1"/>
    </source>
</evidence>
<dbReference type="InterPro" id="IPR036439">
    <property type="entry name" value="Dockerin_dom_sf"/>
</dbReference>
<dbReference type="InterPro" id="IPR018247">
    <property type="entry name" value="EF_Hand_1_Ca_BS"/>
</dbReference>
<feature type="region of interest" description="Disordered" evidence="1">
    <location>
        <begin position="1153"/>
        <end position="1184"/>
    </location>
</feature>
<proteinExistence type="predicted"/>
<dbReference type="Pfam" id="PF00932">
    <property type="entry name" value="LTD"/>
    <property type="match status" value="1"/>
</dbReference>
<dbReference type="Pfam" id="PF13287">
    <property type="entry name" value="Fn3_assoc"/>
    <property type="match status" value="1"/>
</dbReference>
<dbReference type="Gene3D" id="2.60.40.1260">
    <property type="entry name" value="Lamin Tail domain"/>
    <property type="match status" value="1"/>
</dbReference>
<organism evidence="3 4">
    <name type="scientific">Pirellulimonas nuda</name>
    <dbReference type="NCBI Taxonomy" id="2528009"/>
    <lineage>
        <taxon>Bacteria</taxon>
        <taxon>Pseudomonadati</taxon>
        <taxon>Planctomycetota</taxon>
        <taxon>Planctomycetia</taxon>
        <taxon>Pirellulales</taxon>
        <taxon>Lacipirellulaceae</taxon>
        <taxon>Pirellulimonas</taxon>
    </lineage>
</organism>
<evidence type="ECO:0000256" key="1">
    <source>
        <dbReference type="SAM" id="MobiDB-lite"/>
    </source>
</evidence>
<dbReference type="Gene3D" id="1.10.1330.10">
    <property type="entry name" value="Dockerin domain"/>
    <property type="match status" value="1"/>
</dbReference>
<dbReference type="PROSITE" id="PS51841">
    <property type="entry name" value="LTD"/>
    <property type="match status" value="1"/>
</dbReference>
<dbReference type="InterPro" id="IPR036415">
    <property type="entry name" value="Lamin_tail_dom_sf"/>
</dbReference>